<evidence type="ECO:0000313" key="1">
    <source>
        <dbReference type="EMBL" id="MDW2797647.1"/>
    </source>
</evidence>
<dbReference type="Proteomes" id="UP001276854">
    <property type="component" value="Unassembled WGS sequence"/>
</dbReference>
<gene>
    <name evidence="1" type="ORF">RZO55_08670</name>
</gene>
<keyword evidence="2" id="KW-1185">Reference proteome</keyword>
<reference evidence="1 2" key="1">
    <citation type="submission" date="2023-10" db="EMBL/GenBank/DDBJ databases">
        <title>A novel Glycoside Hydrolase 43-Like Enzyme from Clostrdium boliviensis is an Endo-xylanase, and a Candidate for Xylooligosaccharides Production from Different Xylan Substrates.</title>
        <authorList>
            <person name="Alvarez M.T."/>
            <person name="Rocabado-Villegas L.R."/>
            <person name="Salas-Veizaga D.M."/>
            <person name="Linares-Pasten J.A."/>
            <person name="Gudmundsdottir E.E."/>
            <person name="Hreggvidsson G.O."/>
            <person name="Adlercreutz P."/>
            <person name="Nordberg Karlsson E."/>
        </authorList>
    </citation>
    <scope>NUCLEOTIDE SEQUENCE [LARGE SCALE GENOMIC DNA]</scope>
    <source>
        <strain evidence="1 2">E-1</strain>
    </source>
</reference>
<proteinExistence type="predicted"/>
<dbReference type="RefSeq" id="WP_318063894.1">
    <property type="nucleotide sequence ID" value="NZ_JAWONS010000124.1"/>
</dbReference>
<comment type="caution">
    <text evidence="1">The sequence shown here is derived from an EMBL/GenBank/DDBJ whole genome shotgun (WGS) entry which is preliminary data.</text>
</comment>
<name>A0ABU4GKW5_9CLOT</name>
<evidence type="ECO:0000313" key="2">
    <source>
        <dbReference type="Proteomes" id="UP001276854"/>
    </source>
</evidence>
<organism evidence="1 2">
    <name type="scientific">Clostridium boliviensis</name>
    <dbReference type="NCBI Taxonomy" id="318465"/>
    <lineage>
        <taxon>Bacteria</taxon>
        <taxon>Bacillati</taxon>
        <taxon>Bacillota</taxon>
        <taxon>Clostridia</taxon>
        <taxon>Eubacteriales</taxon>
        <taxon>Clostridiaceae</taxon>
        <taxon>Clostridium</taxon>
    </lineage>
</organism>
<accession>A0ABU4GKW5</accession>
<protein>
    <submittedName>
        <fullName evidence="1">Uncharacterized protein</fullName>
    </submittedName>
</protein>
<dbReference type="EMBL" id="JAWONS010000124">
    <property type="protein sequence ID" value="MDW2797647.1"/>
    <property type="molecule type" value="Genomic_DNA"/>
</dbReference>
<sequence>MESVLQTRLKEIQIYYSNNKEMIHTDFKKCIDMLYSEACSLQQTEKKGPIQFLSISYLQRCIFTKKYEVRLDLYDKDFYLDKCKTTQYWDMNFLFHFFEQDMEYFKKHIGKVIFQIKEYEEKEFALWYITHYYKIAELFFRDHINDMIHNEFSVSLKRCEDFKVVIGGYMDEQTVLHQLRKE</sequence>